<dbReference type="Gene3D" id="3.10.180.10">
    <property type="entry name" value="2,3-Dihydroxybiphenyl 1,2-Dioxygenase, domain 1"/>
    <property type="match status" value="2"/>
</dbReference>
<dbReference type="InterPro" id="IPR037523">
    <property type="entry name" value="VOC_core"/>
</dbReference>
<dbReference type="STRING" id="882086.SacxiDRAFT_1424"/>
<dbReference type="eggNOG" id="COG3324">
    <property type="taxonomic scope" value="Bacteria"/>
</dbReference>
<dbReference type="CDD" id="cd07247">
    <property type="entry name" value="SgaA_N_like"/>
    <property type="match status" value="2"/>
</dbReference>
<reference evidence="2 3" key="1">
    <citation type="submission" date="2012-01" db="EMBL/GenBank/DDBJ databases">
        <title>Improved High-Quality Draft sequence of Saccharomonospora xinjiangensis XJ-54.</title>
        <authorList>
            <consortium name="US DOE Joint Genome Institute"/>
            <person name="Lucas S."/>
            <person name="Han J."/>
            <person name="Lapidus A."/>
            <person name="Cheng J.-F."/>
            <person name="Goodwin L."/>
            <person name="Pitluck S."/>
            <person name="Peters L."/>
            <person name="Mikhailova N."/>
            <person name="Teshima H."/>
            <person name="Detter J.C."/>
            <person name="Han C."/>
            <person name="Tapia R."/>
            <person name="Land M."/>
            <person name="Hauser L."/>
            <person name="Kyrpides N."/>
            <person name="Ivanova N."/>
            <person name="Pagani I."/>
            <person name="Brambilla E.-M."/>
            <person name="Klenk H.-P."/>
            <person name="Woyke T."/>
        </authorList>
    </citation>
    <scope>NUCLEOTIDE SEQUENCE [LARGE SCALE GENOMIC DNA]</scope>
    <source>
        <strain evidence="2 3">XJ-54</strain>
    </source>
</reference>
<sequence length="263" mass="27965">MVVRDTPYPEGTPCWVDLMVPDPRMAMDFYGALFGWDFADQGDEAGNYLMCSVDGRVVAGIGGTAPGSPAPPVWTTYLATADVDATASRVVEAGGRLMAEPMDVMTEGRMAIAADPAGAVFGLWQAGNTIGAQLTGAPSALIWNECMTRDFEQAKEFYRRVFGYTVQDLDEEDFTYATLVVGDRIVGGVGLLPEGTPEDVPPHWMSYFGVSDPDATVNRVAELGGTVTSPPTDSPYGRMAAVADNQGVAFSVITVVAEPDSEQ</sequence>
<dbReference type="PANTHER" id="PTHR33993">
    <property type="entry name" value="GLYOXALASE-RELATED"/>
    <property type="match status" value="1"/>
</dbReference>
<dbReference type="OrthoDB" id="9793039at2"/>
<dbReference type="InterPro" id="IPR029068">
    <property type="entry name" value="Glyas_Bleomycin-R_OHBP_Dase"/>
</dbReference>
<dbReference type="GO" id="GO:0016829">
    <property type="term" value="F:lyase activity"/>
    <property type="evidence" value="ECO:0007669"/>
    <property type="project" value="UniProtKB-KW"/>
</dbReference>
<evidence type="ECO:0000313" key="2">
    <source>
        <dbReference type="EMBL" id="EID53675.1"/>
    </source>
</evidence>
<dbReference type="HOGENOM" id="CLU_069623_0_0_11"/>
<dbReference type="PANTHER" id="PTHR33993:SF10">
    <property type="entry name" value="CONSERVED PROTEIN"/>
    <property type="match status" value="1"/>
</dbReference>
<gene>
    <name evidence="2" type="ORF">SacxiDRAFT_1424</name>
</gene>
<feature type="domain" description="VOC" evidence="1">
    <location>
        <begin position="140"/>
        <end position="255"/>
    </location>
</feature>
<dbReference type="AlphaFoldDB" id="I0V0M2"/>
<dbReference type="InterPro" id="IPR052164">
    <property type="entry name" value="Anthracycline_SecMetBiosynth"/>
</dbReference>
<accession>I0V0M2</accession>
<dbReference type="PROSITE" id="PS51819">
    <property type="entry name" value="VOC"/>
    <property type="match status" value="2"/>
</dbReference>
<name>I0V0M2_9PSEU</name>
<dbReference type="RefSeq" id="WP_006237809.1">
    <property type="nucleotide sequence ID" value="NZ_JH636049.1"/>
</dbReference>
<protein>
    <submittedName>
        <fullName evidence="2">Lactoylglutathione lyase family protein</fullName>
    </submittedName>
</protein>
<evidence type="ECO:0000313" key="3">
    <source>
        <dbReference type="Proteomes" id="UP000004691"/>
    </source>
</evidence>
<feature type="domain" description="VOC" evidence="1">
    <location>
        <begin position="12"/>
        <end position="126"/>
    </location>
</feature>
<organism evidence="2 3">
    <name type="scientific">Saccharomonospora xinjiangensis XJ-54</name>
    <dbReference type="NCBI Taxonomy" id="882086"/>
    <lineage>
        <taxon>Bacteria</taxon>
        <taxon>Bacillati</taxon>
        <taxon>Actinomycetota</taxon>
        <taxon>Actinomycetes</taxon>
        <taxon>Pseudonocardiales</taxon>
        <taxon>Pseudonocardiaceae</taxon>
        <taxon>Saccharomonospora</taxon>
    </lineage>
</organism>
<evidence type="ECO:0000259" key="1">
    <source>
        <dbReference type="PROSITE" id="PS51819"/>
    </source>
</evidence>
<proteinExistence type="predicted"/>
<dbReference type="Proteomes" id="UP000004691">
    <property type="component" value="Unassembled WGS sequence"/>
</dbReference>
<keyword evidence="2" id="KW-0456">Lyase</keyword>
<dbReference type="Pfam" id="PF00903">
    <property type="entry name" value="Glyoxalase"/>
    <property type="match status" value="2"/>
</dbReference>
<dbReference type="EMBL" id="JH636049">
    <property type="protein sequence ID" value="EID53675.1"/>
    <property type="molecule type" value="Genomic_DNA"/>
</dbReference>
<keyword evidence="3" id="KW-1185">Reference proteome</keyword>
<dbReference type="InterPro" id="IPR004360">
    <property type="entry name" value="Glyas_Fos-R_dOase_dom"/>
</dbReference>
<dbReference type="SUPFAM" id="SSF54593">
    <property type="entry name" value="Glyoxalase/Bleomycin resistance protein/Dihydroxybiphenyl dioxygenase"/>
    <property type="match status" value="2"/>
</dbReference>